<evidence type="ECO:0008006" key="3">
    <source>
        <dbReference type="Google" id="ProtNLM"/>
    </source>
</evidence>
<reference evidence="1 2" key="1">
    <citation type="submission" date="2019-12" db="EMBL/GenBank/DDBJ databases">
        <title>Novel species isolated from a subtropical stream in China.</title>
        <authorList>
            <person name="Lu H."/>
        </authorList>
    </citation>
    <scope>NUCLEOTIDE SEQUENCE [LARGE SCALE GENOMIC DNA]</scope>
    <source>
        <strain evidence="1 2">FT127W</strain>
    </source>
</reference>
<proteinExistence type="predicted"/>
<name>A0A7X4H8P6_9BURK</name>
<gene>
    <name evidence="1" type="ORF">GTP77_05235</name>
</gene>
<dbReference type="SUPFAM" id="SSF51126">
    <property type="entry name" value="Pectin lyase-like"/>
    <property type="match status" value="1"/>
</dbReference>
<evidence type="ECO:0000313" key="2">
    <source>
        <dbReference type="Proteomes" id="UP000450676"/>
    </source>
</evidence>
<dbReference type="AlphaFoldDB" id="A0A7X4H8P6"/>
<organism evidence="1 2">
    <name type="scientific">Pseudoduganella aquatica</name>
    <dbReference type="NCBI Taxonomy" id="2660641"/>
    <lineage>
        <taxon>Bacteria</taxon>
        <taxon>Pseudomonadati</taxon>
        <taxon>Pseudomonadota</taxon>
        <taxon>Betaproteobacteria</taxon>
        <taxon>Burkholderiales</taxon>
        <taxon>Oxalobacteraceae</taxon>
        <taxon>Telluria group</taxon>
        <taxon>Pseudoduganella</taxon>
    </lineage>
</organism>
<dbReference type="EMBL" id="WWCU01000004">
    <property type="protein sequence ID" value="MYN06736.1"/>
    <property type="molecule type" value="Genomic_DNA"/>
</dbReference>
<dbReference type="RefSeq" id="WP_161071132.1">
    <property type="nucleotide sequence ID" value="NZ_WWCU01000004.1"/>
</dbReference>
<dbReference type="Proteomes" id="UP000450676">
    <property type="component" value="Unassembled WGS sequence"/>
</dbReference>
<protein>
    <recommendedName>
        <fullName evidence="3">Right handed beta helix domain-containing protein</fullName>
    </recommendedName>
</protein>
<evidence type="ECO:0000313" key="1">
    <source>
        <dbReference type="EMBL" id="MYN06736.1"/>
    </source>
</evidence>
<keyword evidence="2" id="KW-1185">Reference proteome</keyword>
<dbReference type="InterPro" id="IPR011050">
    <property type="entry name" value="Pectin_lyase_fold/virulence"/>
</dbReference>
<comment type="caution">
    <text evidence="1">The sequence shown here is derived from an EMBL/GenBank/DDBJ whole genome shotgun (WGS) entry which is preliminary data.</text>
</comment>
<sequence length="203" mass="22866">MGRDRHRHRRAAFRDHHIHIHHNQSRNVKGGFLEIAVGRSNDVLIDHNVSDDVDKFVGASRVKNIEIRNNTVRRTRLPHIRKEAEFPLSTVFWSFNDKGDDEFHVSRNLFVVDASQRLCKGPDRKLGIAPRTREGNQYYSINGGMDTVLGQPLLPSETVAAPSFVNPAAGDYRLKGAPLAKDYVGAYPPGQPRWRAGLLRAAD</sequence>
<accession>A0A7X4H8P6</accession>